<dbReference type="PANTHER" id="PTHR33055">
    <property type="entry name" value="TRANSPOSASE FOR INSERTION SEQUENCE ELEMENT IS1111A"/>
    <property type="match status" value="1"/>
</dbReference>
<evidence type="ECO:0000259" key="1">
    <source>
        <dbReference type="Pfam" id="PF01548"/>
    </source>
</evidence>
<keyword evidence="4" id="KW-1185">Reference proteome</keyword>
<dbReference type="Proteomes" id="UP001165368">
    <property type="component" value="Unassembled WGS sequence"/>
</dbReference>
<protein>
    <submittedName>
        <fullName evidence="3">IS110 family transposase</fullName>
    </submittedName>
</protein>
<proteinExistence type="predicted"/>
<feature type="domain" description="Transposase IS110-like N-terminal" evidence="1">
    <location>
        <begin position="12"/>
        <end position="162"/>
    </location>
</feature>
<dbReference type="PANTHER" id="PTHR33055:SF16">
    <property type="entry name" value="TRANSPOSASE FOR INSERTION SEQUENCE ELEMENT IS1547"/>
    <property type="match status" value="1"/>
</dbReference>
<evidence type="ECO:0000313" key="3">
    <source>
        <dbReference type="EMBL" id="MCG2621237.1"/>
    </source>
</evidence>
<dbReference type="InterPro" id="IPR047650">
    <property type="entry name" value="Transpos_IS110"/>
</dbReference>
<dbReference type="EMBL" id="JAKLTQ010000002">
    <property type="protein sequence ID" value="MCG2621237.1"/>
    <property type="molecule type" value="Genomic_DNA"/>
</dbReference>
<dbReference type="InterPro" id="IPR003346">
    <property type="entry name" value="Transposase_20"/>
</dbReference>
<name>A0ABS9L3G3_9MICC</name>
<accession>A0ABS9L3G3</accession>
<evidence type="ECO:0000259" key="2">
    <source>
        <dbReference type="Pfam" id="PF02371"/>
    </source>
</evidence>
<dbReference type="NCBIfam" id="NF033542">
    <property type="entry name" value="transpos_IS110"/>
    <property type="match status" value="1"/>
</dbReference>
<gene>
    <name evidence="3" type="ORF">LVY72_04830</name>
</gene>
<comment type="caution">
    <text evidence="3">The sequence shown here is derived from an EMBL/GenBank/DDBJ whole genome shotgun (WGS) entry which is preliminary data.</text>
</comment>
<sequence>MSTVRDEYTNIVGVDTHARTNTYAILSAASGQVIDTATFPTNPSGLQRAIAWINRRSEPGKTLVAIEGTNSYGSGLTRALRSTDLDLCEVRPPRRTSRAGRGKSDDIDALAAARTVLGEQVPALLVPRTEGDREALRILLNAREAMERQATSDRLILTALLRTMDLGIDARTAITDAQVHEISRWRPRQGDDLQTRTARAETKRLATAIHQFQAQLVRNKEQLQEIVDMMAAGLMDLPGLGPVTAAQVIVSYSHPGRVRSEAAFAALAGVNPIPASSGNNIRHRLNRHGDRQLNRALHTIARTRMMFDPATKEYVTRRTAEGKSLREIRRCLKRFIARQLFRKLQTLLA</sequence>
<dbReference type="RefSeq" id="WP_237818343.1">
    <property type="nucleotide sequence ID" value="NZ_JAKLTQ010000002.1"/>
</dbReference>
<organism evidence="3 4">
    <name type="scientific">Arthrobacter hankyongi</name>
    <dbReference type="NCBI Taxonomy" id="2904801"/>
    <lineage>
        <taxon>Bacteria</taxon>
        <taxon>Bacillati</taxon>
        <taxon>Actinomycetota</taxon>
        <taxon>Actinomycetes</taxon>
        <taxon>Micrococcales</taxon>
        <taxon>Micrococcaceae</taxon>
        <taxon>Arthrobacter</taxon>
    </lineage>
</organism>
<dbReference type="InterPro" id="IPR002525">
    <property type="entry name" value="Transp_IS110-like_N"/>
</dbReference>
<dbReference type="Pfam" id="PF01548">
    <property type="entry name" value="DEDD_Tnp_IS110"/>
    <property type="match status" value="1"/>
</dbReference>
<reference evidence="3" key="1">
    <citation type="submission" date="2022-01" db="EMBL/GenBank/DDBJ databases">
        <authorList>
            <person name="Jo J.-H."/>
            <person name="Im W.-T."/>
        </authorList>
    </citation>
    <scope>NUCLEOTIDE SEQUENCE</scope>
    <source>
        <strain evidence="3">I2-34</strain>
    </source>
</reference>
<feature type="domain" description="Transposase IS116/IS110/IS902 C-terminal" evidence="2">
    <location>
        <begin position="234"/>
        <end position="315"/>
    </location>
</feature>
<dbReference type="Pfam" id="PF02371">
    <property type="entry name" value="Transposase_20"/>
    <property type="match status" value="1"/>
</dbReference>
<evidence type="ECO:0000313" key="4">
    <source>
        <dbReference type="Proteomes" id="UP001165368"/>
    </source>
</evidence>